<reference evidence="2" key="1">
    <citation type="submission" date="2017-02" db="EMBL/GenBank/DDBJ databases">
        <authorList>
            <person name="Tafer H."/>
            <person name="Lopandic K."/>
        </authorList>
    </citation>
    <scope>NUCLEOTIDE SEQUENCE [LARGE SCALE GENOMIC DNA]</scope>
    <source>
        <strain evidence="2">CBS 366.77</strain>
    </source>
</reference>
<dbReference type="EMBL" id="MVGC01000251">
    <property type="protein sequence ID" value="RJE21121.1"/>
    <property type="molecule type" value="Genomic_DNA"/>
</dbReference>
<comment type="caution">
    <text evidence="1">The sequence shown here is derived from an EMBL/GenBank/DDBJ whole genome shotgun (WGS) entry which is preliminary data.</text>
</comment>
<evidence type="ECO:0000313" key="2">
    <source>
        <dbReference type="Proteomes" id="UP000266188"/>
    </source>
</evidence>
<proteinExistence type="predicted"/>
<accession>A0A3A2ZVS6</accession>
<sequence>MWSSRGGVVYIVGKEEKQLQDSLAYVHQVRESAVDHAGNWGDVIVAPLNSMPSTLKDAWLVVEGGND</sequence>
<dbReference type="Proteomes" id="UP000266188">
    <property type="component" value="Unassembled WGS sequence"/>
</dbReference>
<protein>
    <submittedName>
        <fullName evidence="1">3-hydroxyacyl-CoA dehydrogenase protein-domain protein</fullName>
    </submittedName>
</protein>
<keyword evidence="2" id="KW-1185">Reference proteome</keyword>
<evidence type="ECO:0000313" key="1">
    <source>
        <dbReference type="EMBL" id="RJE21121.1"/>
    </source>
</evidence>
<gene>
    <name evidence="1" type="ORF">PHISCL_06555</name>
</gene>
<dbReference type="STRING" id="2070753.A0A3A2ZVS6"/>
<name>A0A3A2ZVS6_9EURO</name>
<organism evidence="1 2">
    <name type="scientific">Aspergillus sclerotialis</name>
    <dbReference type="NCBI Taxonomy" id="2070753"/>
    <lineage>
        <taxon>Eukaryota</taxon>
        <taxon>Fungi</taxon>
        <taxon>Dikarya</taxon>
        <taxon>Ascomycota</taxon>
        <taxon>Pezizomycotina</taxon>
        <taxon>Eurotiomycetes</taxon>
        <taxon>Eurotiomycetidae</taxon>
        <taxon>Eurotiales</taxon>
        <taxon>Aspergillaceae</taxon>
        <taxon>Aspergillus</taxon>
        <taxon>Aspergillus subgen. Polypaecilum</taxon>
    </lineage>
</organism>
<dbReference type="AlphaFoldDB" id="A0A3A2ZVS6"/>